<sequence length="701" mass="76176">MAASLRWLGSGMILVLAPVLIAAPRAMTVDDLLALHRVSDVQLSPDGREAAFVVTDVVKAENRTNSDIWVVPVGGGSEPRALTNSPRDDQHPRWSPDGRWIAFESNRDGARQIWILPVAGGEPRKLTALATEAGQPVWSADGRALAFVSAVFPEYSTLPPAEADRANRERLLALARRPVKARVFTRLPYRQGDTWDDGRRRHLFVMPMQQGGATAEPRDMTPGDHNAVADVGAGAGEDLFPAGDGFTFSPDGEELIYATAAESLRGETAGGDGDLVAVNLRTGERRLVAKTSANGGAPRFSPDGKWLAYRAPARRDARSTRGQLMVHNRSTGETRSLTPDFDRPVSEWAWAPDSAGLYFTAPDDGRRPVWAVRLDGESPQRVVANGTNSALNITPDGHALVWLAQTLTQPPRVMRMARETGATTVLADPNRALLDELALAPAESVTVTGAGGAKVQMWVVKPPRFAAGQKYPAVLWVHGGPREAFGDAWSWRWNPALWAAQGYVIALPNPSGSAGFGRALADAASADGNARLYADLMACTDWLARQPYVDATRLAAAGTAYGGFMINWFQGHTTRFRALISEAGVYNFSSMAGISDEAWRLEDGPGAPWEVEEGARFSPHRFAANFHTPELILHGEQDFRVPVGEALQLFTALQRRGVPSKLVLFPDEGHGLRKPLNRELWHREVFAWLAEYLAAPRAAPR</sequence>
<dbReference type="EMBL" id="CP080507">
    <property type="protein sequence ID" value="QYM79162.1"/>
    <property type="molecule type" value="Genomic_DNA"/>
</dbReference>
<protein>
    <submittedName>
        <fullName evidence="7">S9 family peptidase</fullName>
    </submittedName>
</protein>
<organism evidence="7 8">
    <name type="scientific">Horticoccus luteus</name>
    <dbReference type="NCBI Taxonomy" id="2862869"/>
    <lineage>
        <taxon>Bacteria</taxon>
        <taxon>Pseudomonadati</taxon>
        <taxon>Verrucomicrobiota</taxon>
        <taxon>Opitutia</taxon>
        <taxon>Opitutales</taxon>
        <taxon>Opitutaceae</taxon>
        <taxon>Horticoccus</taxon>
    </lineage>
</organism>
<evidence type="ECO:0000256" key="3">
    <source>
        <dbReference type="ARBA" id="ARBA00022729"/>
    </source>
</evidence>
<feature type="domain" description="Peptidase S9 prolyl oligopeptidase catalytic" evidence="6">
    <location>
        <begin position="489"/>
        <end position="694"/>
    </location>
</feature>
<dbReference type="Proteomes" id="UP000825051">
    <property type="component" value="Chromosome"/>
</dbReference>
<dbReference type="SUPFAM" id="SSF82171">
    <property type="entry name" value="DPP6 N-terminal domain-like"/>
    <property type="match status" value="1"/>
</dbReference>
<keyword evidence="5" id="KW-0720">Serine protease</keyword>
<keyword evidence="3" id="KW-0732">Signal</keyword>
<dbReference type="InterPro" id="IPR001375">
    <property type="entry name" value="Peptidase_S9_cat"/>
</dbReference>
<evidence type="ECO:0000256" key="5">
    <source>
        <dbReference type="ARBA" id="ARBA00022825"/>
    </source>
</evidence>
<evidence type="ECO:0000256" key="4">
    <source>
        <dbReference type="ARBA" id="ARBA00022801"/>
    </source>
</evidence>
<dbReference type="PANTHER" id="PTHR42776:SF13">
    <property type="entry name" value="DIPEPTIDYL-PEPTIDASE 5"/>
    <property type="match status" value="1"/>
</dbReference>
<dbReference type="SUPFAM" id="SSF53474">
    <property type="entry name" value="alpha/beta-Hydrolases"/>
    <property type="match status" value="1"/>
</dbReference>
<keyword evidence="4" id="KW-0378">Hydrolase</keyword>
<keyword evidence="8" id="KW-1185">Reference proteome</keyword>
<keyword evidence="2" id="KW-0645">Protease</keyword>
<name>A0A8F9XGG0_9BACT</name>
<evidence type="ECO:0000256" key="2">
    <source>
        <dbReference type="ARBA" id="ARBA00022670"/>
    </source>
</evidence>
<dbReference type="Pfam" id="PF26549">
    <property type="entry name" value="Tricorn_N"/>
    <property type="match status" value="1"/>
</dbReference>
<comment type="similarity">
    <text evidence="1">Belongs to the peptidase S9C family.</text>
</comment>
<gene>
    <name evidence="7" type="ORF">K0B96_00675</name>
</gene>
<evidence type="ECO:0000259" key="6">
    <source>
        <dbReference type="Pfam" id="PF00326"/>
    </source>
</evidence>
<dbReference type="InterPro" id="IPR011659">
    <property type="entry name" value="WD40"/>
</dbReference>
<dbReference type="GO" id="GO:0006508">
    <property type="term" value="P:proteolysis"/>
    <property type="evidence" value="ECO:0007669"/>
    <property type="project" value="UniProtKB-KW"/>
</dbReference>
<dbReference type="Gene3D" id="2.120.10.30">
    <property type="entry name" value="TolB, C-terminal domain"/>
    <property type="match status" value="2"/>
</dbReference>
<dbReference type="GO" id="GO:0004252">
    <property type="term" value="F:serine-type endopeptidase activity"/>
    <property type="evidence" value="ECO:0007669"/>
    <property type="project" value="TreeGrafter"/>
</dbReference>
<evidence type="ECO:0000313" key="8">
    <source>
        <dbReference type="Proteomes" id="UP000825051"/>
    </source>
</evidence>
<accession>A0A8F9XGG0</accession>
<dbReference type="KEGG" id="ole:K0B96_00675"/>
<dbReference type="FunFam" id="3.40.50.1820:FF:000028">
    <property type="entry name" value="S9 family peptidase"/>
    <property type="match status" value="1"/>
</dbReference>
<proteinExistence type="inferred from homology"/>
<reference evidence="7" key="1">
    <citation type="submission" date="2021-08" db="EMBL/GenBank/DDBJ databases">
        <title>Genome of a novel bacterium of the phylum Verrucomicrobia, Oleiharenicola sp. KSB-15.</title>
        <authorList>
            <person name="Chung J.-H."/>
            <person name="Ahn J.-H."/>
            <person name="Yoon Y."/>
            <person name="Kim D.-Y."/>
            <person name="An S.-H."/>
            <person name="Park I."/>
            <person name="Yeon J."/>
        </authorList>
    </citation>
    <scope>NUCLEOTIDE SEQUENCE</scope>
    <source>
        <strain evidence="7">KSB-15</strain>
    </source>
</reference>
<dbReference type="Pfam" id="PF07676">
    <property type="entry name" value="PD40"/>
    <property type="match status" value="1"/>
</dbReference>
<dbReference type="AlphaFoldDB" id="A0A8F9XGG0"/>
<dbReference type="Gene3D" id="3.40.50.1820">
    <property type="entry name" value="alpha/beta hydrolase"/>
    <property type="match status" value="1"/>
</dbReference>
<dbReference type="InterPro" id="IPR011042">
    <property type="entry name" value="6-blade_b-propeller_TolB-like"/>
</dbReference>
<evidence type="ECO:0000313" key="7">
    <source>
        <dbReference type="EMBL" id="QYM79162.1"/>
    </source>
</evidence>
<dbReference type="RefSeq" id="WP_220162668.1">
    <property type="nucleotide sequence ID" value="NZ_CP080507.1"/>
</dbReference>
<evidence type="ECO:0000256" key="1">
    <source>
        <dbReference type="ARBA" id="ARBA00010040"/>
    </source>
</evidence>
<dbReference type="PANTHER" id="PTHR42776">
    <property type="entry name" value="SERINE PEPTIDASE S9 FAMILY MEMBER"/>
    <property type="match status" value="1"/>
</dbReference>
<dbReference type="InterPro" id="IPR029058">
    <property type="entry name" value="AB_hydrolase_fold"/>
</dbReference>
<dbReference type="Pfam" id="PF00326">
    <property type="entry name" value="Peptidase_S9"/>
    <property type="match status" value="1"/>
</dbReference>